<protein>
    <recommendedName>
        <fullName evidence="2">DUF6534 domain-containing protein</fullName>
    </recommendedName>
</protein>
<evidence type="ECO:0000256" key="1">
    <source>
        <dbReference type="SAM" id="Phobius"/>
    </source>
</evidence>
<feature type="transmembrane region" description="Helical" evidence="1">
    <location>
        <begin position="12"/>
        <end position="35"/>
    </location>
</feature>
<reference evidence="4" key="2">
    <citation type="submission" date="2015-01" db="EMBL/GenBank/DDBJ databases">
        <title>Evolutionary Origins and Diversification of the Mycorrhizal Mutualists.</title>
        <authorList>
            <consortium name="DOE Joint Genome Institute"/>
            <consortium name="Mycorrhizal Genomics Consortium"/>
            <person name="Kohler A."/>
            <person name="Kuo A."/>
            <person name="Nagy L.G."/>
            <person name="Floudas D."/>
            <person name="Copeland A."/>
            <person name="Barry K.W."/>
            <person name="Cichocki N."/>
            <person name="Veneault-Fourrey C."/>
            <person name="LaButti K."/>
            <person name="Lindquist E.A."/>
            <person name="Lipzen A."/>
            <person name="Lundell T."/>
            <person name="Morin E."/>
            <person name="Murat C."/>
            <person name="Riley R."/>
            <person name="Ohm R."/>
            <person name="Sun H."/>
            <person name="Tunlid A."/>
            <person name="Henrissat B."/>
            <person name="Grigoriev I.V."/>
            <person name="Hibbett D.S."/>
            <person name="Martin F."/>
        </authorList>
    </citation>
    <scope>NUCLEOTIDE SEQUENCE [LARGE SCALE GENOMIC DNA]</scope>
    <source>
        <strain evidence="4">ATCC 200175</strain>
    </source>
</reference>
<dbReference type="HOGENOM" id="CLU_046025_2_0_1"/>
<evidence type="ECO:0000313" key="3">
    <source>
        <dbReference type="EMBL" id="KIJ15448.1"/>
    </source>
</evidence>
<dbReference type="EMBL" id="KN819336">
    <property type="protein sequence ID" value="KIJ15448.1"/>
    <property type="molecule type" value="Genomic_DNA"/>
</dbReference>
<keyword evidence="4" id="KW-1185">Reference proteome</keyword>
<keyword evidence="1" id="KW-1133">Transmembrane helix</keyword>
<sequence length="346" mass="38381">MAGDGVELLFGPMLIGVFLNTTLYGAMVVQTFVYFQTYKKDSWWIKMFVLYLLFCETLNTGFDIGMMYEPLIIRYATPRATTIAPIMLSADPLMTVLISSPVQVFIAWRVRVMTGSRLIPSIICFFAFTAFIGGIATTVSVTIINEYARFHQFNGAVITWLASSAAGDIVITISLVLSLCRQRTGFAVTDDLINRLIRLTVQTGLITALSATADVTIFLLAKNTTLNYIWDFALSKLYSNSLLSTLNARGGWKATGALQENVLFGHTSGSETTTFQTDMFINPHTHHTDTLNIELQPQRTSNAVSTKGPRIRELEDEEYGISVRKVVEQFDDIAASPKTRGFPSET</sequence>
<evidence type="ECO:0000313" key="4">
    <source>
        <dbReference type="Proteomes" id="UP000053647"/>
    </source>
</evidence>
<accession>A0A0C9TYN8</accession>
<organism evidence="3 4">
    <name type="scientific">Paxillus involutus ATCC 200175</name>
    <dbReference type="NCBI Taxonomy" id="664439"/>
    <lineage>
        <taxon>Eukaryota</taxon>
        <taxon>Fungi</taxon>
        <taxon>Dikarya</taxon>
        <taxon>Basidiomycota</taxon>
        <taxon>Agaricomycotina</taxon>
        <taxon>Agaricomycetes</taxon>
        <taxon>Agaricomycetidae</taxon>
        <taxon>Boletales</taxon>
        <taxon>Paxilineae</taxon>
        <taxon>Paxillaceae</taxon>
        <taxon>Paxillus</taxon>
    </lineage>
</organism>
<keyword evidence="1" id="KW-0472">Membrane</keyword>
<dbReference type="PANTHER" id="PTHR40465">
    <property type="entry name" value="CHROMOSOME 1, WHOLE GENOME SHOTGUN SEQUENCE"/>
    <property type="match status" value="1"/>
</dbReference>
<dbReference type="OrthoDB" id="3265526at2759"/>
<dbReference type="Pfam" id="PF20152">
    <property type="entry name" value="DUF6534"/>
    <property type="match status" value="1"/>
</dbReference>
<dbReference type="AlphaFoldDB" id="A0A0C9TYN8"/>
<feature type="transmembrane region" description="Helical" evidence="1">
    <location>
        <begin position="122"/>
        <end position="144"/>
    </location>
</feature>
<feature type="transmembrane region" description="Helical" evidence="1">
    <location>
        <begin position="88"/>
        <end position="110"/>
    </location>
</feature>
<evidence type="ECO:0000259" key="2">
    <source>
        <dbReference type="Pfam" id="PF20152"/>
    </source>
</evidence>
<proteinExistence type="predicted"/>
<dbReference type="PANTHER" id="PTHR40465:SF1">
    <property type="entry name" value="DUF6534 DOMAIN-CONTAINING PROTEIN"/>
    <property type="match status" value="1"/>
</dbReference>
<dbReference type="Proteomes" id="UP000053647">
    <property type="component" value="Unassembled WGS sequence"/>
</dbReference>
<gene>
    <name evidence="3" type="ORF">PAXINDRAFT_99338</name>
</gene>
<reference evidence="3 4" key="1">
    <citation type="submission" date="2014-06" db="EMBL/GenBank/DDBJ databases">
        <authorList>
            <consortium name="DOE Joint Genome Institute"/>
            <person name="Kuo A."/>
            <person name="Kohler A."/>
            <person name="Nagy L.G."/>
            <person name="Floudas D."/>
            <person name="Copeland A."/>
            <person name="Barry K.W."/>
            <person name="Cichocki N."/>
            <person name="Veneault-Fourrey C."/>
            <person name="LaButti K."/>
            <person name="Lindquist E.A."/>
            <person name="Lipzen A."/>
            <person name="Lundell T."/>
            <person name="Morin E."/>
            <person name="Murat C."/>
            <person name="Sun H."/>
            <person name="Tunlid A."/>
            <person name="Henrissat B."/>
            <person name="Grigoriev I.V."/>
            <person name="Hibbett D.S."/>
            <person name="Martin F."/>
            <person name="Nordberg H.P."/>
            <person name="Cantor M.N."/>
            <person name="Hua S.X."/>
        </authorList>
    </citation>
    <scope>NUCLEOTIDE SEQUENCE [LARGE SCALE GENOMIC DNA]</scope>
    <source>
        <strain evidence="3 4">ATCC 200175</strain>
    </source>
</reference>
<feature type="transmembrane region" description="Helical" evidence="1">
    <location>
        <begin position="47"/>
        <end position="68"/>
    </location>
</feature>
<keyword evidence="1" id="KW-0812">Transmembrane</keyword>
<feature type="transmembrane region" description="Helical" evidence="1">
    <location>
        <begin position="156"/>
        <end position="177"/>
    </location>
</feature>
<name>A0A0C9TYN8_PAXIN</name>
<dbReference type="InterPro" id="IPR045339">
    <property type="entry name" value="DUF6534"/>
</dbReference>
<feature type="domain" description="DUF6534" evidence="2">
    <location>
        <begin position="164"/>
        <end position="249"/>
    </location>
</feature>